<organism evidence="2 3">
    <name type="scientific">Actinokineospora fastidiosa</name>
    <dbReference type="NCBI Taxonomy" id="1816"/>
    <lineage>
        <taxon>Bacteria</taxon>
        <taxon>Bacillati</taxon>
        <taxon>Actinomycetota</taxon>
        <taxon>Actinomycetes</taxon>
        <taxon>Pseudonocardiales</taxon>
        <taxon>Pseudonocardiaceae</taxon>
        <taxon>Actinokineospora</taxon>
    </lineage>
</organism>
<evidence type="ECO:0000313" key="2">
    <source>
        <dbReference type="EMBL" id="GGS23917.1"/>
    </source>
</evidence>
<dbReference type="RefSeq" id="WP_189209602.1">
    <property type="nucleotide sequence ID" value="NZ_BMRB01000001.1"/>
</dbReference>
<dbReference type="Pfam" id="PF04657">
    <property type="entry name" value="DMT_YdcZ"/>
    <property type="match status" value="2"/>
</dbReference>
<sequence length="307" mass="30836">MDLKRLAGLLAAFTGGTAIAVQSRINGELARGLGDGLFAALVSFGVGLALLCLVVASARNPRAAVGRWVRALRSGELRPWQCLGGVAGAWYVTTQGLTASILGVAVFTVAVVAGQVVSSLVVDRAGIGPGGPVPITWPRAVGAALAVLAVAVAVSDEFGEPRTLWLAVLPALGGAAMGWQQAVNGLVRAASGSVRFATLVNFAVGTVALLLACAVDVVVRGWPAPPPTDWWLYTGGAIGIVALTTAVFAVRHIGVLLLGLCAVCGQITGSIAVDLLGRGVSTATLAGAAVTLLAVVVAAARRPAMRG</sequence>
<reference evidence="2" key="1">
    <citation type="journal article" date="2014" name="Int. J. Syst. Evol. Microbiol.">
        <title>Complete genome sequence of Corynebacterium casei LMG S-19264T (=DSM 44701T), isolated from a smear-ripened cheese.</title>
        <authorList>
            <consortium name="US DOE Joint Genome Institute (JGI-PGF)"/>
            <person name="Walter F."/>
            <person name="Albersmeier A."/>
            <person name="Kalinowski J."/>
            <person name="Ruckert C."/>
        </authorList>
    </citation>
    <scope>NUCLEOTIDE SEQUENCE</scope>
    <source>
        <strain evidence="2">JCM 3276</strain>
    </source>
</reference>
<feature type="transmembrane region" description="Helical" evidence="1">
    <location>
        <begin position="134"/>
        <end position="154"/>
    </location>
</feature>
<feature type="transmembrane region" description="Helical" evidence="1">
    <location>
        <begin position="199"/>
        <end position="218"/>
    </location>
</feature>
<dbReference type="Proteomes" id="UP000660680">
    <property type="component" value="Unassembled WGS sequence"/>
</dbReference>
<dbReference type="InterPro" id="IPR006750">
    <property type="entry name" value="YdcZ"/>
</dbReference>
<evidence type="ECO:0000256" key="1">
    <source>
        <dbReference type="SAM" id="Phobius"/>
    </source>
</evidence>
<reference evidence="2" key="2">
    <citation type="submission" date="2020-09" db="EMBL/GenBank/DDBJ databases">
        <authorList>
            <person name="Sun Q."/>
            <person name="Ohkuma M."/>
        </authorList>
    </citation>
    <scope>NUCLEOTIDE SEQUENCE</scope>
    <source>
        <strain evidence="2">JCM 3276</strain>
    </source>
</reference>
<evidence type="ECO:0008006" key="4">
    <source>
        <dbReference type="Google" id="ProtNLM"/>
    </source>
</evidence>
<dbReference type="AlphaFoldDB" id="A0A918G929"/>
<accession>A0A918G929</accession>
<dbReference type="PANTHER" id="PTHR34821:SF2">
    <property type="entry name" value="INNER MEMBRANE PROTEIN YDCZ"/>
    <property type="match status" value="1"/>
</dbReference>
<keyword evidence="1" id="KW-1133">Transmembrane helix</keyword>
<feature type="transmembrane region" description="Helical" evidence="1">
    <location>
        <begin position="255"/>
        <end position="273"/>
    </location>
</feature>
<dbReference type="GO" id="GO:0005886">
    <property type="term" value="C:plasma membrane"/>
    <property type="evidence" value="ECO:0007669"/>
    <property type="project" value="TreeGrafter"/>
</dbReference>
<proteinExistence type="predicted"/>
<feature type="transmembrane region" description="Helical" evidence="1">
    <location>
        <begin position="279"/>
        <end position="300"/>
    </location>
</feature>
<evidence type="ECO:0000313" key="3">
    <source>
        <dbReference type="Proteomes" id="UP000660680"/>
    </source>
</evidence>
<name>A0A918G929_9PSEU</name>
<comment type="caution">
    <text evidence="2">The sequence shown here is derived from an EMBL/GenBank/DDBJ whole genome shotgun (WGS) entry which is preliminary data.</text>
</comment>
<gene>
    <name evidence="2" type="ORF">GCM10010171_16310</name>
</gene>
<protein>
    <recommendedName>
        <fullName evidence="4">Transporter family-2 protein</fullName>
    </recommendedName>
</protein>
<keyword evidence="1" id="KW-0472">Membrane</keyword>
<keyword evidence="3" id="KW-1185">Reference proteome</keyword>
<dbReference type="PANTHER" id="PTHR34821">
    <property type="entry name" value="INNER MEMBRANE PROTEIN YDCZ"/>
    <property type="match status" value="1"/>
</dbReference>
<feature type="transmembrane region" description="Helical" evidence="1">
    <location>
        <begin position="99"/>
        <end position="122"/>
    </location>
</feature>
<feature type="transmembrane region" description="Helical" evidence="1">
    <location>
        <begin position="230"/>
        <end position="250"/>
    </location>
</feature>
<dbReference type="EMBL" id="BMRB01000001">
    <property type="protein sequence ID" value="GGS23917.1"/>
    <property type="molecule type" value="Genomic_DNA"/>
</dbReference>
<feature type="transmembrane region" description="Helical" evidence="1">
    <location>
        <begin position="36"/>
        <end position="56"/>
    </location>
</feature>
<keyword evidence="1" id="KW-0812">Transmembrane</keyword>